<keyword evidence="14" id="KW-1185">Reference proteome</keyword>
<evidence type="ECO:0000256" key="7">
    <source>
        <dbReference type="ARBA" id="ARBA00023015"/>
    </source>
</evidence>
<dbReference type="GO" id="GO:0046872">
    <property type="term" value="F:metal ion binding"/>
    <property type="evidence" value="ECO:0007669"/>
    <property type="project" value="UniProtKB-KW"/>
</dbReference>
<dbReference type="GO" id="GO:0051539">
    <property type="term" value="F:4 iron, 4 sulfur cluster binding"/>
    <property type="evidence" value="ECO:0007669"/>
    <property type="project" value="UniProtKB-UniRule"/>
</dbReference>
<dbReference type="RefSeq" id="WP_068422429.1">
    <property type="nucleotide sequence ID" value="NZ_LVHI01000005.1"/>
</dbReference>
<comment type="PTM">
    <text evidence="11">Upon Fe-S cluster removal intramolecular disulfide bonds are formed.</text>
</comment>
<comment type="cofactor">
    <cofactor evidence="11">
        <name>[4Fe-4S] cluster</name>
        <dbReference type="ChEBI" id="CHEBI:49883"/>
    </cofactor>
    <text evidence="11">Binds 1 [4Fe-4S] cluster per subunit. Following nitrosylation of the [4Fe-4S] cluster binds 1 [4Fe-8(NO)] cluster per subunit.</text>
</comment>
<keyword evidence="3 11" id="KW-0004">4Fe-4S</keyword>
<evidence type="ECO:0000256" key="10">
    <source>
        <dbReference type="ARBA" id="ARBA00023163"/>
    </source>
</evidence>
<dbReference type="PROSITE" id="PS51674">
    <property type="entry name" value="4FE4S_WBL"/>
    <property type="match status" value="1"/>
</dbReference>
<dbReference type="GO" id="GO:0045454">
    <property type="term" value="P:cell redox homeostasis"/>
    <property type="evidence" value="ECO:0007669"/>
    <property type="project" value="TreeGrafter"/>
</dbReference>
<keyword evidence="10 11" id="KW-0804">Transcription</keyword>
<evidence type="ECO:0000313" key="13">
    <source>
        <dbReference type="EMBL" id="OAK56226.1"/>
    </source>
</evidence>
<evidence type="ECO:0000256" key="6">
    <source>
        <dbReference type="ARBA" id="ARBA00023014"/>
    </source>
</evidence>
<keyword evidence="6 11" id="KW-0411">Iron-sulfur</keyword>
<evidence type="ECO:0000256" key="9">
    <source>
        <dbReference type="ARBA" id="ARBA00023157"/>
    </source>
</evidence>
<feature type="binding site" evidence="11">
    <location>
        <position position="24"/>
    </location>
    <ligand>
        <name>[4Fe-4S] cluster</name>
        <dbReference type="ChEBI" id="CHEBI:49883"/>
    </ligand>
</feature>
<organism evidence="13 14">
    <name type="scientific">Rhodococcoides kyotonense</name>
    <dbReference type="NCBI Taxonomy" id="398843"/>
    <lineage>
        <taxon>Bacteria</taxon>
        <taxon>Bacillati</taxon>
        <taxon>Actinomycetota</taxon>
        <taxon>Actinomycetes</taxon>
        <taxon>Mycobacteriales</taxon>
        <taxon>Nocardiaceae</taxon>
        <taxon>Rhodococcoides</taxon>
    </lineage>
</organism>
<evidence type="ECO:0000256" key="2">
    <source>
        <dbReference type="ARBA" id="ARBA00006597"/>
    </source>
</evidence>
<dbReference type="Proteomes" id="UP000077519">
    <property type="component" value="Unassembled WGS sequence"/>
</dbReference>
<proteinExistence type="inferred from homology"/>
<dbReference type="InterPro" id="IPR034768">
    <property type="entry name" value="4FE4S_WBL"/>
</dbReference>
<comment type="function">
    <text evidence="11">Acts as a transcriptional regulator. Probably redox-responsive. The apo- but not holo-form probably binds DNA.</text>
</comment>
<comment type="PTM">
    <text evidence="11">The Fe-S cluster can be nitrosylated by nitric oxide (NO).</text>
</comment>
<protein>
    <recommendedName>
        <fullName evidence="11">Transcriptional regulator WhiB</fullName>
    </recommendedName>
</protein>
<evidence type="ECO:0000256" key="8">
    <source>
        <dbReference type="ARBA" id="ARBA00023125"/>
    </source>
</evidence>
<evidence type="ECO:0000256" key="4">
    <source>
        <dbReference type="ARBA" id="ARBA00022723"/>
    </source>
</evidence>
<dbReference type="GO" id="GO:0047134">
    <property type="term" value="F:protein-disulfide reductase [NAD(P)H] activity"/>
    <property type="evidence" value="ECO:0007669"/>
    <property type="project" value="TreeGrafter"/>
</dbReference>
<dbReference type="EMBL" id="LVHI01000005">
    <property type="protein sequence ID" value="OAK56226.1"/>
    <property type="molecule type" value="Genomic_DNA"/>
</dbReference>
<keyword evidence="11" id="KW-0963">Cytoplasm</keyword>
<dbReference type="Pfam" id="PF02467">
    <property type="entry name" value="Whib"/>
    <property type="match status" value="1"/>
</dbReference>
<keyword evidence="8 11" id="KW-0238">DNA-binding</keyword>
<comment type="caution">
    <text evidence="13">The sequence shown here is derived from an EMBL/GenBank/DDBJ whole genome shotgun (WGS) entry which is preliminary data.</text>
</comment>
<keyword evidence="4 11" id="KW-0479">Metal-binding</keyword>
<name>A0A177YKV1_9NOCA</name>
<accession>A0A177YKV1</accession>
<keyword evidence="7 11" id="KW-0805">Transcription regulation</keyword>
<feature type="binding site" evidence="11">
    <location>
        <position position="52"/>
    </location>
    <ligand>
        <name>[4Fe-4S] cluster</name>
        <dbReference type="ChEBI" id="CHEBI:49883"/>
    </ligand>
</feature>
<sequence>MVSVSNNAGHEVGDATYWRDWARCKNLGSDLFFGSKEDQVGAEFAKALCRRCPVVAECLRFALLEHETFGIWGGMTPEERRWARLPCAHRWRKLRS</sequence>
<dbReference type="PANTHER" id="PTHR38839">
    <property type="entry name" value="TRANSCRIPTIONAL REGULATOR WHID-RELATED"/>
    <property type="match status" value="1"/>
</dbReference>
<gene>
    <name evidence="11" type="primary">whiB</name>
    <name evidence="13" type="ORF">A3K89_17270</name>
</gene>
<comment type="similarity">
    <text evidence="2 11">Belongs to the WhiB family.</text>
</comment>
<comment type="subcellular location">
    <subcellularLocation>
        <location evidence="1 11">Cytoplasm</location>
    </subcellularLocation>
</comment>
<feature type="binding site" evidence="11">
    <location>
        <position position="49"/>
    </location>
    <ligand>
        <name>[4Fe-4S] cluster</name>
        <dbReference type="ChEBI" id="CHEBI:49883"/>
    </ligand>
</feature>
<dbReference type="GO" id="GO:0005737">
    <property type="term" value="C:cytoplasm"/>
    <property type="evidence" value="ECO:0007669"/>
    <property type="project" value="UniProtKB-SubCell"/>
</dbReference>
<keyword evidence="5 11" id="KW-0408">Iron</keyword>
<dbReference type="GO" id="GO:0003677">
    <property type="term" value="F:DNA binding"/>
    <property type="evidence" value="ECO:0007669"/>
    <property type="project" value="UniProtKB-UniRule"/>
</dbReference>
<dbReference type="HAMAP" id="MF_01479">
    <property type="entry name" value="WhiB"/>
    <property type="match status" value="1"/>
</dbReference>
<reference evidence="13 14" key="1">
    <citation type="submission" date="2016-03" db="EMBL/GenBank/DDBJ databases">
        <title>Genome sequence of Rhodococcus kyotonensis KB10.</title>
        <authorList>
            <person name="Jeong H."/>
            <person name="Hong C.E."/>
            <person name="Jo S.H."/>
            <person name="Park J.M."/>
        </authorList>
    </citation>
    <scope>NUCLEOTIDE SEQUENCE [LARGE SCALE GENOMIC DNA]</scope>
    <source>
        <strain evidence="13 14">KB10</strain>
    </source>
</reference>
<keyword evidence="9 11" id="KW-1015">Disulfide bond</keyword>
<feature type="domain" description="4Fe-4S Wbl-type" evidence="12">
    <location>
        <begin position="23"/>
        <end position="82"/>
    </location>
</feature>
<dbReference type="AlphaFoldDB" id="A0A177YKV1"/>
<evidence type="ECO:0000256" key="11">
    <source>
        <dbReference type="HAMAP-Rule" id="MF_01479"/>
    </source>
</evidence>
<feature type="binding site" evidence="11">
    <location>
        <position position="58"/>
    </location>
    <ligand>
        <name>[4Fe-4S] cluster</name>
        <dbReference type="ChEBI" id="CHEBI:49883"/>
    </ligand>
</feature>
<evidence type="ECO:0000256" key="1">
    <source>
        <dbReference type="ARBA" id="ARBA00004496"/>
    </source>
</evidence>
<dbReference type="GO" id="GO:0045892">
    <property type="term" value="P:negative regulation of DNA-templated transcription"/>
    <property type="evidence" value="ECO:0007669"/>
    <property type="project" value="TreeGrafter"/>
</dbReference>
<dbReference type="InterPro" id="IPR003482">
    <property type="entry name" value="Whib"/>
</dbReference>
<evidence type="ECO:0000259" key="12">
    <source>
        <dbReference type="PROSITE" id="PS51674"/>
    </source>
</evidence>
<dbReference type="GO" id="GO:0035731">
    <property type="term" value="F:dinitrosyl-iron complex binding"/>
    <property type="evidence" value="ECO:0007669"/>
    <property type="project" value="UniProtKB-UniRule"/>
</dbReference>
<evidence type="ECO:0000256" key="5">
    <source>
        <dbReference type="ARBA" id="ARBA00023004"/>
    </source>
</evidence>
<evidence type="ECO:0000256" key="3">
    <source>
        <dbReference type="ARBA" id="ARBA00022485"/>
    </source>
</evidence>
<evidence type="ECO:0000313" key="14">
    <source>
        <dbReference type="Proteomes" id="UP000077519"/>
    </source>
</evidence>